<evidence type="ECO:0008006" key="6">
    <source>
        <dbReference type="Google" id="ProtNLM"/>
    </source>
</evidence>
<dbReference type="SUPFAM" id="SSF50249">
    <property type="entry name" value="Nucleic acid-binding proteins"/>
    <property type="match status" value="1"/>
</dbReference>
<organism evidence="4 5">
    <name type="scientific">Smittium simulii</name>
    <dbReference type="NCBI Taxonomy" id="133385"/>
    <lineage>
        <taxon>Eukaryota</taxon>
        <taxon>Fungi</taxon>
        <taxon>Fungi incertae sedis</taxon>
        <taxon>Zoopagomycota</taxon>
        <taxon>Kickxellomycotina</taxon>
        <taxon>Harpellomycetes</taxon>
        <taxon>Harpellales</taxon>
        <taxon>Legeriomycetaceae</taxon>
        <taxon>Smittium</taxon>
    </lineage>
</organism>
<protein>
    <recommendedName>
        <fullName evidence="6">Replication protein A C-terminal domain-containing protein</fullName>
    </recommendedName>
</protein>
<reference evidence="4 5" key="1">
    <citation type="journal article" date="2018" name="MBio">
        <title>Comparative Genomics Reveals the Core Gene Toolbox for the Fungus-Insect Symbiosis.</title>
        <authorList>
            <person name="Wang Y."/>
            <person name="Stata M."/>
            <person name="Wang W."/>
            <person name="Stajich J.E."/>
            <person name="White M.M."/>
            <person name="Moncalvo J.M."/>
        </authorList>
    </citation>
    <scope>NUCLEOTIDE SEQUENCE [LARGE SCALE GENOMIC DNA]</scope>
    <source>
        <strain evidence="4 5">SWE-8-4</strain>
    </source>
</reference>
<evidence type="ECO:0000256" key="2">
    <source>
        <dbReference type="ARBA" id="ARBA00023125"/>
    </source>
</evidence>
<dbReference type="InterPro" id="IPR040260">
    <property type="entry name" value="RFA2-like"/>
</dbReference>
<dbReference type="Gene3D" id="2.40.50.140">
    <property type="entry name" value="Nucleic acid-binding proteins"/>
    <property type="match status" value="1"/>
</dbReference>
<keyword evidence="5" id="KW-1185">Reference proteome</keyword>
<dbReference type="GO" id="GO:0000724">
    <property type="term" value="P:double-strand break repair via homologous recombination"/>
    <property type="evidence" value="ECO:0007669"/>
    <property type="project" value="TreeGrafter"/>
</dbReference>
<dbReference type="GO" id="GO:0006260">
    <property type="term" value="P:DNA replication"/>
    <property type="evidence" value="ECO:0007669"/>
    <property type="project" value="TreeGrafter"/>
</dbReference>
<proteinExistence type="predicted"/>
<dbReference type="GO" id="GO:0006289">
    <property type="term" value="P:nucleotide-excision repair"/>
    <property type="evidence" value="ECO:0007669"/>
    <property type="project" value="TreeGrafter"/>
</dbReference>
<gene>
    <name evidence="4" type="ORF">BB561_001171</name>
</gene>
<dbReference type="STRING" id="133385.A0A2T9YVS6"/>
<evidence type="ECO:0000313" key="4">
    <source>
        <dbReference type="EMBL" id="PVU96450.1"/>
    </source>
</evidence>
<sequence>MQDAEAQYNMLVNFNDKIELGTVTPVNIKRVLAAKKGVCGKAFTLDSKQLEVISAVGILRGIDTRKVTAEFLFEDETGSMLVRYNSSEVGAITTHLQVDSYVKIYGHIVEEYGYRMVFVEKIVSLKDHNEISYHGLQVLHAYLSCAGRNCNGSSAVDTTKNLMQETEEKRVTFQTYKTSELQFNLQDKSANMCAQTTSKRKNADMIDPRSAKSWCDRDNMQSNEKSGILVCGNRREMSTDSLFSKIYAFISKSSVFEGAEFSEIQHSLGSEFEPSMIKSALDKLVESGVIYPIIDGLHFCAAYN</sequence>
<evidence type="ECO:0000256" key="1">
    <source>
        <dbReference type="ARBA" id="ARBA00004123"/>
    </source>
</evidence>
<dbReference type="EMBL" id="MBFR01000032">
    <property type="protein sequence ID" value="PVU96450.1"/>
    <property type="molecule type" value="Genomic_DNA"/>
</dbReference>
<dbReference type="InterPro" id="IPR012340">
    <property type="entry name" value="NA-bd_OB-fold"/>
</dbReference>
<dbReference type="PANTHER" id="PTHR13989">
    <property type="entry name" value="REPLICATION PROTEIN A-RELATED"/>
    <property type="match status" value="1"/>
</dbReference>
<dbReference type="Proteomes" id="UP000245383">
    <property type="component" value="Unassembled WGS sequence"/>
</dbReference>
<dbReference type="GO" id="GO:0035861">
    <property type="term" value="C:site of double-strand break"/>
    <property type="evidence" value="ECO:0007669"/>
    <property type="project" value="TreeGrafter"/>
</dbReference>
<dbReference type="PANTHER" id="PTHR13989:SF16">
    <property type="entry name" value="REPLICATION PROTEIN A2"/>
    <property type="match status" value="1"/>
</dbReference>
<keyword evidence="3" id="KW-0539">Nucleus</keyword>
<dbReference type="GO" id="GO:0000781">
    <property type="term" value="C:chromosome, telomeric region"/>
    <property type="evidence" value="ECO:0007669"/>
    <property type="project" value="TreeGrafter"/>
</dbReference>
<name>A0A2T9YVS6_9FUNG</name>
<keyword evidence="2" id="KW-0238">DNA-binding</keyword>
<dbReference type="InterPro" id="IPR036388">
    <property type="entry name" value="WH-like_DNA-bd_sf"/>
</dbReference>
<comment type="caution">
    <text evidence="4">The sequence shown here is derived from an EMBL/GenBank/DDBJ whole genome shotgun (WGS) entry which is preliminary data.</text>
</comment>
<dbReference type="OrthoDB" id="25571at2759"/>
<evidence type="ECO:0000313" key="5">
    <source>
        <dbReference type="Proteomes" id="UP000245383"/>
    </source>
</evidence>
<dbReference type="GO" id="GO:0003697">
    <property type="term" value="F:single-stranded DNA binding"/>
    <property type="evidence" value="ECO:0007669"/>
    <property type="project" value="TreeGrafter"/>
</dbReference>
<accession>A0A2T9YVS6</accession>
<evidence type="ECO:0000256" key="3">
    <source>
        <dbReference type="ARBA" id="ARBA00023242"/>
    </source>
</evidence>
<dbReference type="Gene3D" id="1.10.10.10">
    <property type="entry name" value="Winged helix-like DNA-binding domain superfamily/Winged helix DNA-binding domain"/>
    <property type="match status" value="1"/>
</dbReference>
<dbReference type="AlphaFoldDB" id="A0A2T9YVS6"/>
<dbReference type="GO" id="GO:0005662">
    <property type="term" value="C:DNA replication factor A complex"/>
    <property type="evidence" value="ECO:0007669"/>
    <property type="project" value="TreeGrafter"/>
</dbReference>
<comment type="subcellular location">
    <subcellularLocation>
        <location evidence="1">Nucleus</location>
    </subcellularLocation>
</comment>